<dbReference type="AlphaFoldDB" id="A0A7C4D822"/>
<accession>A0A7C4D822</accession>
<keyword evidence="6 7" id="KW-0472">Membrane</keyword>
<reference evidence="9" key="1">
    <citation type="journal article" date="2020" name="mSystems">
        <title>Genome- and Community-Level Interaction Insights into Carbon Utilization and Element Cycling Functions of Hydrothermarchaeota in Hydrothermal Sediment.</title>
        <authorList>
            <person name="Zhou Z."/>
            <person name="Liu Y."/>
            <person name="Xu W."/>
            <person name="Pan J."/>
            <person name="Luo Z.H."/>
            <person name="Li M."/>
        </authorList>
    </citation>
    <scope>NUCLEOTIDE SEQUENCE [LARGE SCALE GENOMIC DNA]</scope>
    <source>
        <strain evidence="9">SpSt-642</strain>
    </source>
</reference>
<dbReference type="InterPro" id="IPR029044">
    <property type="entry name" value="Nucleotide-diphossugar_trans"/>
</dbReference>
<keyword evidence="2" id="KW-0328">Glycosyltransferase</keyword>
<dbReference type="GO" id="GO:0016757">
    <property type="term" value="F:glycosyltransferase activity"/>
    <property type="evidence" value="ECO:0007669"/>
    <property type="project" value="UniProtKB-KW"/>
</dbReference>
<gene>
    <name evidence="9" type="ORF">ENU14_06935</name>
</gene>
<protein>
    <submittedName>
        <fullName evidence="9">Glycosyltransferase family 2 protein</fullName>
    </submittedName>
</protein>
<feature type="transmembrane region" description="Helical" evidence="7">
    <location>
        <begin position="432"/>
        <end position="452"/>
    </location>
</feature>
<evidence type="ECO:0000313" key="9">
    <source>
        <dbReference type="EMBL" id="HGM59300.1"/>
    </source>
</evidence>
<dbReference type="SUPFAM" id="SSF53448">
    <property type="entry name" value="Nucleotide-diphospho-sugar transferases"/>
    <property type="match status" value="1"/>
</dbReference>
<dbReference type="Pfam" id="PF13632">
    <property type="entry name" value="Glyco_trans_2_3"/>
    <property type="match status" value="1"/>
</dbReference>
<evidence type="ECO:0000256" key="4">
    <source>
        <dbReference type="ARBA" id="ARBA00022692"/>
    </source>
</evidence>
<evidence type="ECO:0000256" key="3">
    <source>
        <dbReference type="ARBA" id="ARBA00022679"/>
    </source>
</evidence>
<keyword evidence="3 9" id="KW-0808">Transferase</keyword>
<comment type="caution">
    <text evidence="9">The sequence shown here is derived from an EMBL/GenBank/DDBJ whole genome shotgun (WGS) entry which is preliminary data.</text>
</comment>
<organism evidence="9">
    <name type="scientific">Staphylothermus marinus</name>
    <dbReference type="NCBI Taxonomy" id="2280"/>
    <lineage>
        <taxon>Archaea</taxon>
        <taxon>Thermoproteota</taxon>
        <taxon>Thermoprotei</taxon>
        <taxon>Desulfurococcales</taxon>
        <taxon>Desulfurococcaceae</taxon>
        <taxon>Staphylothermus</taxon>
    </lineage>
</organism>
<feature type="transmembrane region" description="Helical" evidence="7">
    <location>
        <begin position="15"/>
        <end position="38"/>
    </location>
</feature>
<evidence type="ECO:0000256" key="6">
    <source>
        <dbReference type="ARBA" id="ARBA00023136"/>
    </source>
</evidence>
<evidence type="ECO:0000259" key="8">
    <source>
        <dbReference type="Pfam" id="PF13632"/>
    </source>
</evidence>
<keyword evidence="4 7" id="KW-0812">Transmembrane</keyword>
<name>A0A7C4D822_STAMA</name>
<feature type="transmembrane region" description="Helical" evidence="7">
    <location>
        <begin position="343"/>
        <end position="361"/>
    </location>
</feature>
<proteinExistence type="predicted"/>
<dbReference type="EMBL" id="DTBJ01000057">
    <property type="protein sequence ID" value="HGM59300.1"/>
    <property type="molecule type" value="Genomic_DNA"/>
</dbReference>
<dbReference type="GO" id="GO:0016020">
    <property type="term" value="C:membrane"/>
    <property type="evidence" value="ECO:0007669"/>
    <property type="project" value="UniProtKB-SubCell"/>
</dbReference>
<dbReference type="InterPro" id="IPR050321">
    <property type="entry name" value="Glycosyltr_2/OpgH_subfam"/>
</dbReference>
<feature type="transmembrane region" description="Helical" evidence="7">
    <location>
        <begin position="315"/>
        <end position="337"/>
    </location>
</feature>
<dbReference type="PANTHER" id="PTHR43867">
    <property type="entry name" value="CELLULOSE SYNTHASE CATALYTIC SUBUNIT A [UDP-FORMING]"/>
    <property type="match status" value="1"/>
</dbReference>
<feature type="transmembrane region" description="Helical" evidence="7">
    <location>
        <begin position="382"/>
        <end position="401"/>
    </location>
</feature>
<dbReference type="Gene3D" id="3.90.550.10">
    <property type="entry name" value="Spore Coat Polysaccharide Biosynthesis Protein SpsA, Chain A"/>
    <property type="match status" value="1"/>
</dbReference>
<sequence length="478" mass="56367">MKVYELNNNFIELTVLTSLLLIFIPSITLTTLHIVFYFRGRKYRSSLQSSNGLNEISLTIVIPVRNEPLEYILKRLEEISNWRIKGRLDVIIVSMDPYEFYLELVKHVEKYRRDYLNIFVIWRNTIEGYKARSLNIALWFSNTKYFYLMDVDSTVDYGFIEKACRVMDNDSSIVAVVGRWCGLNRDTRIAQAVASSIDFLTETIYKGRYVSKLSVYPLGTGTVFRRDFLLKLKGWDEKRLLDDLEIGCRIINKNGKIVYLHEYVIGVEVPRKYSSLTIQQERWVYGAFDVFLSRFKHIWFSQQSLLGKIDMIMYLLQYLPSITTLIGAVVLSLASYITRFDFLLKYWFLAFIWIISLTLYSKCYVKALRSRNYSIKNSLINLGRSGVLLTIMSPIFLKSFIKKLMGIKLEFKRTPKGKYDIFISKYRFPQEFVIGFLLFIYSIFLLVNRIVYTGLWFLTYSFPYIYAAIKWRKDILTI</sequence>
<dbReference type="InterPro" id="IPR001173">
    <property type="entry name" value="Glyco_trans_2-like"/>
</dbReference>
<feature type="domain" description="Glycosyltransferase 2-like" evidence="8">
    <location>
        <begin position="146"/>
        <end position="354"/>
    </location>
</feature>
<evidence type="ECO:0000256" key="1">
    <source>
        <dbReference type="ARBA" id="ARBA00004141"/>
    </source>
</evidence>
<comment type="subcellular location">
    <subcellularLocation>
        <location evidence="1">Membrane</location>
        <topology evidence="1">Multi-pass membrane protein</topology>
    </subcellularLocation>
</comment>
<evidence type="ECO:0000256" key="5">
    <source>
        <dbReference type="ARBA" id="ARBA00022989"/>
    </source>
</evidence>
<evidence type="ECO:0000256" key="2">
    <source>
        <dbReference type="ARBA" id="ARBA00022676"/>
    </source>
</evidence>
<evidence type="ECO:0000256" key="7">
    <source>
        <dbReference type="SAM" id="Phobius"/>
    </source>
</evidence>
<dbReference type="PANTHER" id="PTHR43867:SF2">
    <property type="entry name" value="CELLULOSE SYNTHASE CATALYTIC SUBUNIT A [UDP-FORMING]"/>
    <property type="match status" value="1"/>
</dbReference>
<keyword evidence="5 7" id="KW-1133">Transmembrane helix</keyword>